<evidence type="ECO:0000256" key="1">
    <source>
        <dbReference type="ARBA" id="ARBA00004141"/>
    </source>
</evidence>
<dbReference type="GO" id="GO:0005886">
    <property type="term" value="C:plasma membrane"/>
    <property type="evidence" value="ECO:0007669"/>
    <property type="project" value="UniProtKB-ARBA"/>
</dbReference>
<feature type="transmembrane region" description="Helical" evidence="8">
    <location>
        <begin position="55"/>
        <end position="74"/>
    </location>
</feature>
<feature type="compositionally biased region" description="Polar residues" evidence="7">
    <location>
        <begin position="475"/>
        <end position="484"/>
    </location>
</feature>
<proteinExistence type="inferred from homology"/>
<reference evidence="11" key="1">
    <citation type="submission" date="2016-10" db="EMBL/GenBank/DDBJ databases">
        <authorList>
            <person name="Varghese N."/>
        </authorList>
    </citation>
    <scope>NUCLEOTIDE SEQUENCE [LARGE SCALE GENOMIC DNA]</scope>
    <source>
        <strain evidence="11">DSM 20639</strain>
    </source>
</reference>
<dbReference type="InterPro" id="IPR006043">
    <property type="entry name" value="NCS2"/>
</dbReference>
<dbReference type="Pfam" id="PF00860">
    <property type="entry name" value="Xan_ur_permease"/>
    <property type="match status" value="1"/>
</dbReference>
<dbReference type="Proteomes" id="UP000182744">
    <property type="component" value="Unassembled WGS sequence"/>
</dbReference>
<dbReference type="InterPro" id="IPR006042">
    <property type="entry name" value="Xan_ur_permease"/>
</dbReference>
<evidence type="ECO:0000313" key="10">
    <source>
        <dbReference type="EMBL" id="SDE62444.1"/>
    </source>
</evidence>
<feature type="transmembrane region" description="Helical" evidence="8">
    <location>
        <begin position="335"/>
        <end position="364"/>
    </location>
</feature>
<keyword evidence="3" id="KW-0813">Transport</keyword>
<protein>
    <submittedName>
        <fullName evidence="9">Solute carrier family 23 protein</fullName>
    </submittedName>
    <submittedName>
        <fullName evidence="10">Uracil-xanthine permease</fullName>
    </submittedName>
</protein>
<feature type="region of interest" description="Disordered" evidence="7">
    <location>
        <begin position="429"/>
        <end position="500"/>
    </location>
</feature>
<evidence type="ECO:0000256" key="7">
    <source>
        <dbReference type="SAM" id="MobiDB-lite"/>
    </source>
</evidence>
<feature type="transmembrane region" description="Helical" evidence="8">
    <location>
        <begin position="26"/>
        <end position="49"/>
    </location>
</feature>
<evidence type="ECO:0000313" key="9">
    <source>
        <dbReference type="EMBL" id="MDY5153697.1"/>
    </source>
</evidence>
<sequence length="500" mass="51786">MAKIWKLHGDGVHIAPGDVVQPNERLAWPATIGIGIQHVVAMFGATFLVPLLTGFNPSTTLFFTGIGTLLFILITAGKLPSYLGSSFALIAPISAVTGYVQGGTMDAHGQALAQGGIVLTGACLLLVGAIVMVCGSSWIDKLMPPIVTGAIVALIGFNLAPSAWNYVKQAPVTAVVTIVAILLVTVLFKGLIGRLSILIGVLIGYLCAVVRGEVDFSPIADAGWVGLPHFHAPAFDFSTAGLFVPVVLVLIAENVGHVKSVSAMTGHNLDGLTGRALFADGLSTMLAGTGGGSGTTTYAENIGVMAATRVYSTAAYVVAAVTALALSMFPKFGVIIATIPAGVLGGAATILYGMIGMLGVRIWVQNRVDFSDPVNLNTAAISMIVAIANYTWVIGDMTFSGIALGSFGAIIIYHCMRWISRWRGTSLEPATPASAPAGAEVEGEELQRSWEEDQTGEKAKRIGHRRQAEPETAAGSGQSANAEASTDEPETGPAEALASK</sequence>
<name>A0A1G7EFL4_9ACTO</name>
<dbReference type="PANTHER" id="PTHR42810:SF2">
    <property type="entry name" value="PURINE PERMEASE C1399.01C-RELATED"/>
    <property type="match status" value="1"/>
</dbReference>
<keyword evidence="6 8" id="KW-0472">Membrane</keyword>
<feature type="compositionally biased region" description="Basic and acidic residues" evidence="7">
    <location>
        <begin position="445"/>
        <end position="460"/>
    </location>
</feature>
<dbReference type="EMBL" id="FNAU01000017">
    <property type="protein sequence ID" value="SDE62444.1"/>
    <property type="molecule type" value="Genomic_DNA"/>
</dbReference>
<dbReference type="PANTHER" id="PTHR42810">
    <property type="entry name" value="PURINE PERMEASE C1399.01C-RELATED"/>
    <property type="match status" value="1"/>
</dbReference>
<organism evidence="10 11">
    <name type="scientific">Actinobaculum suis</name>
    <dbReference type="NCBI Taxonomy" id="1657"/>
    <lineage>
        <taxon>Bacteria</taxon>
        <taxon>Bacillati</taxon>
        <taxon>Actinomycetota</taxon>
        <taxon>Actinomycetes</taxon>
        <taxon>Actinomycetales</taxon>
        <taxon>Actinomycetaceae</taxon>
        <taxon>Actinobaculum</taxon>
    </lineage>
</organism>
<comment type="similarity">
    <text evidence="2">Belongs to the nucleobase:cation symporter-2 (NCS2) (TC 2.A.40) family.</text>
</comment>
<comment type="subcellular location">
    <subcellularLocation>
        <location evidence="1">Membrane</location>
        <topology evidence="1">Multi-pass membrane protein</topology>
    </subcellularLocation>
</comment>
<evidence type="ECO:0000256" key="5">
    <source>
        <dbReference type="ARBA" id="ARBA00022989"/>
    </source>
</evidence>
<keyword evidence="4 8" id="KW-0812">Transmembrane</keyword>
<feature type="transmembrane region" description="Helical" evidence="8">
    <location>
        <begin position="399"/>
        <end position="416"/>
    </location>
</feature>
<feature type="transmembrane region" description="Helical" evidence="8">
    <location>
        <begin position="81"/>
        <end position="100"/>
    </location>
</feature>
<feature type="transmembrane region" description="Helical" evidence="8">
    <location>
        <begin position="146"/>
        <end position="164"/>
    </location>
</feature>
<feature type="transmembrane region" description="Helical" evidence="8">
    <location>
        <begin position="234"/>
        <end position="252"/>
    </location>
</feature>
<gene>
    <name evidence="9" type="ORF">R6G71_06535</name>
    <name evidence="10" type="ORF">SAMN05421878_11719</name>
</gene>
<evidence type="ECO:0000313" key="11">
    <source>
        <dbReference type="Proteomes" id="UP000182744"/>
    </source>
</evidence>
<dbReference type="EMBL" id="JAWNFU010000003">
    <property type="protein sequence ID" value="MDY5153697.1"/>
    <property type="molecule type" value="Genomic_DNA"/>
</dbReference>
<reference evidence="10" key="2">
    <citation type="submission" date="2016-10" db="EMBL/GenBank/DDBJ databases">
        <authorList>
            <person name="de Groot N.N."/>
        </authorList>
    </citation>
    <scope>NUCLEOTIDE SEQUENCE [LARGE SCALE GENOMIC DNA]</scope>
    <source>
        <strain evidence="10">DSM 20639</strain>
    </source>
</reference>
<evidence type="ECO:0000256" key="8">
    <source>
        <dbReference type="SAM" id="Phobius"/>
    </source>
</evidence>
<dbReference type="GO" id="GO:0042907">
    <property type="term" value="F:xanthine transmembrane transporter activity"/>
    <property type="evidence" value="ECO:0007669"/>
    <property type="project" value="TreeGrafter"/>
</dbReference>
<dbReference type="RefSeq" id="WP_074663649.1">
    <property type="nucleotide sequence ID" value="NZ_FNAU01000017.1"/>
</dbReference>
<dbReference type="NCBIfam" id="TIGR00801">
    <property type="entry name" value="ncs2"/>
    <property type="match status" value="1"/>
</dbReference>
<feature type="transmembrane region" description="Helical" evidence="8">
    <location>
        <begin position="195"/>
        <end position="214"/>
    </location>
</feature>
<dbReference type="AlphaFoldDB" id="A0A1G7EFL4"/>
<evidence type="ECO:0000256" key="3">
    <source>
        <dbReference type="ARBA" id="ARBA00022448"/>
    </source>
</evidence>
<keyword evidence="5 8" id="KW-1133">Transmembrane helix</keyword>
<feature type="transmembrane region" description="Helical" evidence="8">
    <location>
        <begin position="112"/>
        <end position="134"/>
    </location>
</feature>
<feature type="transmembrane region" description="Helical" evidence="8">
    <location>
        <begin position="376"/>
        <end position="393"/>
    </location>
</feature>
<feature type="transmembrane region" description="Helical" evidence="8">
    <location>
        <begin position="310"/>
        <end position="329"/>
    </location>
</feature>
<feature type="transmembrane region" description="Helical" evidence="8">
    <location>
        <begin position="170"/>
        <end position="188"/>
    </location>
</feature>
<dbReference type="Proteomes" id="UP001273799">
    <property type="component" value="Unassembled WGS sequence"/>
</dbReference>
<evidence type="ECO:0000256" key="6">
    <source>
        <dbReference type="ARBA" id="ARBA00023136"/>
    </source>
</evidence>
<accession>A0A1G7EFL4</accession>
<reference evidence="9" key="3">
    <citation type="submission" date="2023-10" db="EMBL/GenBank/DDBJ databases">
        <title>Whole Genome based description of the genera Actinobaculum and Actinotignum reveals a complex phylogenetic relationship within the species included in the genus Actinotignum.</title>
        <authorList>
            <person name="Jensen C.S."/>
            <person name="Dargis R."/>
            <person name="Kemp M."/>
            <person name="Christensen J.J."/>
        </authorList>
    </citation>
    <scope>NUCLEOTIDE SEQUENCE</scope>
    <source>
        <strain evidence="9">Actinobaculum_suis_CCUG19206T</strain>
    </source>
</reference>
<keyword evidence="11" id="KW-1185">Reference proteome</keyword>
<evidence type="ECO:0000256" key="2">
    <source>
        <dbReference type="ARBA" id="ARBA00008821"/>
    </source>
</evidence>
<evidence type="ECO:0000256" key="4">
    <source>
        <dbReference type="ARBA" id="ARBA00022692"/>
    </source>
</evidence>